<feature type="region of interest" description="Disordered" evidence="1">
    <location>
        <begin position="1"/>
        <end position="41"/>
    </location>
</feature>
<sequence length="41" mass="4234">CWSDRPPGPIIGRPPSDVRPMSAGRIGLPGRSSATSFGGCH</sequence>
<organism evidence="2">
    <name type="scientific">uncultured Acidimicrobiales bacterium</name>
    <dbReference type="NCBI Taxonomy" id="310071"/>
    <lineage>
        <taxon>Bacteria</taxon>
        <taxon>Bacillati</taxon>
        <taxon>Actinomycetota</taxon>
        <taxon>Acidimicrobiia</taxon>
        <taxon>Acidimicrobiales</taxon>
        <taxon>environmental samples</taxon>
    </lineage>
</organism>
<proteinExistence type="predicted"/>
<name>A0A6J4H9V6_9ACTN</name>
<feature type="non-terminal residue" evidence="2">
    <location>
        <position position="1"/>
    </location>
</feature>
<evidence type="ECO:0000313" key="2">
    <source>
        <dbReference type="EMBL" id="CAA9217397.1"/>
    </source>
</evidence>
<feature type="non-terminal residue" evidence="2">
    <location>
        <position position="41"/>
    </location>
</feature>
<protein>
    <submittedName>
        <fullName evidence="2">Uncharacterized protein</fullName>
    </submittedName>
</protein>
<feature type="compositionally biased region" description="Low complexity" evidence="1">
    <location>
        <begin position="1"/>
        <end position="15"/>
    </location>
</feature>
<accession>A0A6J4H9V6</accession>
<feature type="compositionally biased region" description="Polar residues" evidence="1">
    <location>
        <begin position="32"/>
        <end position="41"/>
    </location>
</feature>
<gene>
    <name evidence="2" type="ORF">AVDCRST_MAG10-474</name>
</gene>
<evidence type="ECO:0000256" key="1">
    <source>
        <dbReference type="SAM" id="MobiDB-lite"/>
    </source>
</evidence>
<dbReference type="EMBL" id="CADCTB010000030">
    <property type="protein sequence ID" value="CAA9217397.1"/>
    <property type="molecule type" value="Genomic_DNA"/>
</dbReference>
<dbReference type="AlphaFoldDB" id="A0A6J4H9V6"/>
<reference evidence="2" key="1">
    <citation type="submission" date="2020-02" db="EMBL/GenBank/DDBJ databases">
        <authorList>
            <person name="Meier V. D."/>
        </authorList>
    </citation>
    <scope>NUCLEOTIDE SEQUENCE</scope>
    <source>
        <strain evidence="2">AVDCRST_MAG10</strain>
    </source>
</reference>